<evidence type="ECO:0000313" key="2">
    <source>
        <dbReference type="Proteomes" id="UP001153076"/>
    </source>
</evidence>
<evidence type="ECO:0000313" key="1">
    <source>
        <dbReference type="EMBL" id="KAJ8431812.1"/>
    </source>
</evidence>
<accession>A0A9Q1JVJ4</accession>
<sequence>MMYDMYWDTCLKEISGVDDKCTRDVGDIIPKIIMEDLETSNLILEEDGEYVIIGMLVYPHCQFGLGAWRVVMGQQEHLFRAIHLFQMVRFEPHSLRYQLHERKFVKQHQVEIELLPETFRKFFCGRGWFHNGHNRISPIGDMTSVKIKVGEVLELSGSINGTNLLEPSIIQHGLGDPVVDNLEEPPLRKRVRHRFDYLLPSLWSPTHYSGQVYDRNVSLRLRTAISGLRRWWLVIHKDARQFGNARINEPLDTYLGLIEGFELALAIGGVGLKFELHALQSEELIYTVKIS</sequence>
<dbReference type="Proteomes" id="UP001153076">
    <property type="component" value="Unassembled WGS sequence"/>
</dbReference>
<keyword evidence="2" id="KW-1185">Reference proteome</keyword>
<organism evidence="1 2">
    <name type="scientific">Carnegiea gigantea</name>
    <dbReference type="NCBI Taxonomy" id="171969"/>
    <lineage>
        <taxon>Eukaryota</taxon>
        <taxon>Viridiplantae</taxon>
        <taxon>Streptophyta</taxon>
        <taxon>Embryophyta</taxon>
        <taxon>Tracheophyta</taxon>
        <taxon>Spermatophyta</taxon>
        <taxon>Magnoliopsida</taxon>
        <taxon>eudicotyledons</taxon>
        <taxon>Gunneridae</taxon>
        <taxon>Pentapetalae</taxon>
        <taxon>Caryophyllales</taxon>
        <taxon>Cactineae</taxon>
        <taxon>Cactaceae</taxon>
        <taxon>Cactoideae</taxon>
        <taxon>Echinocereeae</taxon>
        <taxon>Carnegiea</taxon>
    </lineage>
</organism>
<comment type="caution">
    <text evidence="1">The sequence shown here is derived from an EMBL/GenBank/DDBJ whole genome shotgun (WGS) entry which is preliminary data.</text>
</comment>
<dbReference type="AlphaFoldDB" id="A0A9Q1JVJ4"/>
<dbReference type="EMBL" id="JAKOGI010000660">
    <property type="protein sequence ID" value="KAJ8431812.1"/>
    <property type="molecule type" value="Genomic_DNA"/>
</dbReference>
<protein>
    <submittedName>
        <fullName evidence="1">Uncharacterized protein</fullName>
    </submittedName>
</protein>
<reference evidence="1" key="1">
    <citation type="submission" date="2022-04" db="EMBL/GenBank/DDBJ databases">
        <title>Carnegiea gigantea Genome sequencing and assembly v2.</title>
        <authorList>
            <person name="Copetti D."/>
            <person name="Sanderson M.J."/>
            <person name="Burquez A."/>
            <person name="Wojciechowski M.F."/>
        </authorList>
    </citation>
    <scope>NUCLEOTIDE SEQUENCE</scope>
    <source>
        <strain evidence="1">SGP5-SGP5p</strain>
        <tissue evidence="1">Aerial part</tissue>
    </source>
</reference>
<gene>
    <name evidence="1" type="ORF">Cgig2_027557</name>
</gene>
<proteinExistence type="predicted"/>
<name>A0A9Q1JVJ4_9CARY</name>